<dbReference type="Proteomes" id="UP000008021">
    <property type="component" value="Chromosome 8"/>
</dbReference>
<sequence>MPRSKFYVSDLYQRQLWYSSIRAVDGSIDGRMPRPSRRRLHLPRLAGSQTQIHDASQRLHHEPSRADEKIIANQIHPPIRLPPRRRRRLRGGGEMMMLIDCSGCRTPLQLPHGAPCIRCAICGAVTHVAAAAPPPAHGDPARGAAGPGAVATQHQAPGWGPPPPPAHGRKRAVICGISYKFSRHELKGCINDAKCMRHLLTTRFHFPDDSIIMLTEEQTDPYKIPTKHNIRMAMYWLVQGCQPGDSLVFHYSGHGAQQRNYSGDEVDGMDETLCPLDFETQGMIVDDEINTALVRPLTPGVKLHALIDACHSGTALDLPFLCRMNRSGQYVWEDHRPRSGVWKGTSGGECISFSGCDDDQTSADTSALSKITSTGAMTFCFIQAIERGQGTTYGSILTSMRSTIRSTGDSMGGGGGAVTSLITMLLTGGSVSSGGLKQDPQLTANEPFDI</sequence>
<dbReference type="HOGENOM" id="CLU_029389_2_4_1"/>
<dbReference type="EnsemblPlants" id="OMERI08G00110.2">
    <property type="protein sequence ID" value="OMERI08G00110.2"/>
    <property type="gene ID" value="OMERI08G00110"/>
</dbReference>
<dbReference type="AlphaFoldDB" id="A0A0E0EGL6"/>
<dbReference type="Gene3D" id="3.40.50.12660">
    <property type="match status" value="1"/>
</dbReference>
<evidence type="ECO:0000313" key="6">
    <source>
        <dbReference type="Proteomes" id="UP000008021"/>
    </source>
</evidence>
<dbReference type="InterPro" id="IPR011600">
    <property type="entry name" value="Pept_C14_caspase"/>
</dbReference>
<organism evidence="5">
    <name type="scientific">Oryza meridionalis</name>
    <dbReference type="NCBI Taxonomy" id="40149"/>
    <lineage>
        <taxon>Eukaryota</taxon>
        <taxon>Viridiplantae</taxon>
        <taxon>Streptophyta</taxon>
        <taxon>Embryophyta</taxon>
        <taxon>Tracheophyta</taxon>
        <taxon>Spermatophyta</taxon>
        <taxon>Magnoliopsida</taxon>
        <taxon>Liliopsida</taxon>
        <taxon>Poales</taxon>
        <taxon>Poaceae</taxon>
        <taxon>BOP clade</taxon>
        <taxon>Oryzoideae</taxon>
        <taxon>Oryzeae</taxon>
        <taxon>Oryzinae</taxon>
        <taxon>Oryza</taxon>
    </lineage>
</organism>
<feature type="compositionally biased region" description="Low complexity" evidence="2">
    <location>
        <begin position="141"/>
        <end position="151"/>
    </location>
</feature>
<dbReference type="Pfam" id="PF00656">
    <property type="entry name" value="Peptidase_C14"/>
    <property type="match status" value="1"/>
</dbReference>
<evidence type="ECO:0000259" key="4">
    <source>
        <dbReference type="Pfam" id="PF06943"/>
    </source>
</evidence>
<evidence type="ECO:0000313" key="5">
    <source>
        <dbReference type="EnsemblPlants" id="OMERI08G00110.2"/>
    </source>
</evidence>
<feature type="domain" description="Peptidase C14 caspase" evidence="3">
    <location>
        <begin position="169"/>
        <end position="444"/>
    </location>
</feature>
<dbReference type="GO" id="GO:0006508">
    <property type="term" value="P:proteolysis"/>
    <property type="evidence" value="ECO:0007669"/>
    <property type="project" value="InterPro"/>
</dbReference>
<feature type="region of interest" description="Disordered" evidence="2">
    <location>
        <begin position="135"/>
        <end position="167"/>
    </location>
</feature>
<evidence type="ECO:0000256" key="1">
    <source>
        <dbReference type="ARBA" id="ARBA00009005"/>
    </source>
</evidence>
<name>A0A0E0EGL6_9ORYZ</name>
<accession>A0A0E0EGL6</accession>
<comment type="similarity">
    <text evidence="1">Belongs to the peptidase C14B family.</text>
</comment>
<dbReference type="InterPro" id="IPR050452">
    <property type="entry name" value="Metacaspase"/>
</dbReference>
<protein>
    <submittedName>
        <fullName evidence="5">Uncharacterized protein</fullName>
    </submittedName>
</protein>
<dbReference type="GO" id="GO:0004197">
    <property type="term" value="F:cysteine-type endopeptidase activity"/>
    <property type="evidence" value="ECO:0007669"/>
    <property type="project" value="InterPro"/>
</dbReference>
<dbReference type="NCBIfam" id="TIGR01053">
    <property type="entry name" value="LSD1"/>
    <property type="match status" value="1"/>
</dbReference>
<feature type="domain" description="Zinc finger LSD1-type" evidence="4">
    <location>
        <begin position="101"/>
        <end position="125"/>
    </location>
</feature>
<evidence type="ECO:0000259" key="3">
    <source>
        <dbReference type="Pfam" id="PF00656"/>
    </source>
</evidence>
<dbReference type="InterPro" id="IPR005735">
    <property type="entry name" value="Znf_LSD1"/>
</dbReference>
<evidence type="ECO:0000256" key="2">
    <source>
        <dbReference type="SAM" id="MobiDB-lite"/>
    </source>
</evidence>
<dbReference type="FunFam" id="3.40.50.12660:FF:000001">
    <property type="entry name" value="Metacaspase-1"/>
    <property type="match status" value="1"/>
</dbReference>
<reference evidence="5" key="2">
    <citation type="submission" date="2018-05" db="EMBL/GenBank/DDBJ databases">
        <title>OmerRS3 (Oryza meridionalis Reference Sequence Version 3).</title>
        <authorList>
            <person name="Zhang J."/>
            <person name="Kudrna D."/>
            <person name="Lee S."/>
            <person name="Talag J."/>
            <person name="Welchert J."/>
            <person name="Wing R.A."/>
        </authorList>
    </citation>
    <scope>NUCLEOTIDE SEQUENCE [LARGE SCALE GENOMIC DNA]</scope>
    <source>
        <strain evidence="5">cv. OR44</strain>
    </source>
</reference>
<reference evidence="5" key="1">
    <citation type="submission" date="2015-04" db="UniProtKB">
        <authorList>
            <consortium name="EnsemblPlants"/>
        </authorList>
    </citation>
    <scope>IDENTIFICATION</scope>
</reference>
<dbReference type="GO" id="GO:0005737">
    <property type="term" value="C:cytoplasm"/>
    <property type="evidence" value="ECO:0007669"/>
    <property type="project" value="TreeGrafter"/>
</dbReference>
<keyword evidence="6" id="KW-1185">Reference proteome</keyword>
<dbReference type="Pfam" id="PF06943">
    <property type="entry name" value="zf-LSD1"/>
    <property type="match status" value="1"/>
</dbReference>
<dbReference type="PANTHER" id="PTHR48104">
    <property type="entry name" value="METACASPASE-4"/>
    <property type="match status" value="1"/>
</dbReference>
<dbReference type="PANTHER" id="PTHR48104:SF30">
    <property type="entry name" value="METACASPASE-1"/>
    <property type="match status" value="1"/>
</dbReference>
<dbReference type="Gramene" id="OMERI08G00110.2">
    <property type="protein sequence ID" value="OMERI08G00110.2"/>
    <property type="gene ID" value="OMERI08G00110"/>
</dbReference>
<proteinExistence type="inferred from homology"/>